<dbReference type="EMBL" id="JAUJEB010000001">
    <property type="protein sequence ID" value="MDN5212877.1"/>
    <property type="molecule type" value="Genomic_DNA"/>
</dbReference>
<accession>A0ABT8L545</accession>
<keyword evidence="2" id="KW-1185">Reference proteome</keyword>
<evidence type="ECO:0000313" key="2">
    <source>
        <dbReference type="Proteomes" id="UP001172083"/>
    </source>
</evidence>
<dbReference type="Proteomes" id="UP001172083">
    <property type="component" value="Unassembled WGS sequence"/>
</dbReference>
<comment type="caution">
    <text evidence="1">The sequence shown here is derived from an EMBL/GenBank/DDBJ whole genome shotgun (WGS) entry which is preliminary data.</text>
</comment>
<dbReference type="RefSeq" id="WP_346758194.1">
    <property type="nucleotide sequence ID" value="NZ_JAUJEB010000001.1"/>
</dbReference>
<protein>
    <submittedName>
        <fullName evidence="1">Zinc-dependent peptidase</fullName>
    </submittedName>
</protein>
<proteinExistence type="predicted"/>
<organism evidence="1 2">
    <name type="scientific">Agaribacillus aureus</name>
    <dbReference type="NCBI Taxonomy" id="3051825"/>
    <lineage>
        <taxon>Bacteria</taxon>
        <taxon>Pseudomonadati</taxon>
        <taxon>Bacteroidota</taxon>
        <taxon>Cytophagia</taxon>
        <taxon>Cytophagales</taxon>
        <taxon>Splendidivirgaceae</taxon>
        <taxon>Agaribacillus</taxon>
    </lineage>
</organism>
<dbReference type="CDD" id="cd20170">
    <property type="entry name" value="Peptidase_M90-like"/>
    <property type="match status" value="1"/>
</dbReference>
<sequence>MLTYISVIAPIFILLVLSLSIAKDIFYFLRPLPCEYRKILENYFLYYQRLSPEKKLDFERRVNRFIRLKHFIPRNLEKISDEMKVLVSASAVQLTFGLNEIYLTHFDRILIYPNSYYSTVNRRYHKGEVNPRWGTIALSWKDFLEGFEHPTSAINLGLHEMAHALHLEDKIVNRSRSFLNEKLLDAYKELSTKTIEKIRNDEDNFFRKYAGQNEEEFFAVSVETFFEKPEEFLANHPKLYHIMAGLLQQDPLEVYMSVAA</sequence>
<dbReference type="PANTHER" id="PTHR30164">
    <property type="entry name" value="MTFA PEPTIDASE"/>
    <property type="match status" value="1"/>
</dbReference>
<gene>
    <name evidence="1" type="ORF">QQ020_12500</name>
</gene>
<dbReference type="Gene3D" id="3.40.390.10">
    <property type="entry name" value="Collagenase (Catalytic Domain)"/>
    <property type="match status" value="1"/>
</dbReference>
<dbReference type="PANTHER" id="PTHR30164:SF2">
    <property type="entry name" value="PROTEIN MTFA"/>
    <property type="match status" value="1"/>
</dbReference>
<dbReference type="InterPro" id="IPR042252">
    <property type="entry name" value="MtfA_N"/>
</dbReference>
<reference evidence="1" key="1">
    <citation type="submission" date="2023-06" db="EMBL/GenBank/DDBJ databases">
        <title>Genomic of Agaribacillus aureum.</title>
        <authorList>
            <person name="Wang G."/>
        </authorList>
    </citation>
    <scope>NUCLEOTIDE SEQUENCE</scope>
    <source>
        <strain evidence="1">BMA12</strain>
    </source>
</reference>
<evidence type="ECO:0000313" key="1">
    <source>
        <dbReference type="EMBL" id="MDN5212877.1"/>
    </source>
</evidence>
<dbReference type="InterPro" id="IPR024079">
    <property type="entry name" value="MetalloPept_cat_dom_sf"/>
</dbReference>
<dbReference type="SUPFAM" id="SSF55486">
    <property type="entry name" value="Metalloproteases ('zincins'), catalytic domain"/>
    <property type="match status" value="1"/>
</dbReference>
<dbReference type="Pfam" id="PF06167">
    <property type="entry name" value="Peptidase_M90"/>
    <property type="match status" value="1"/>
</dbReference>
<dbReference type="InterPro" id="IPR010384">
    <property type="entry name" value="MtfA_fam"/>
</dbReference>
<dbReference type="Gene3D" id="1.10.472.150">
    <property type="entry name" value="Glucose-regulated metallo-peptidase M90, N-terminal domain"/>
    <property type="match status" value="1"/>
</dbReference>
<name>A0ABT8L545_9BACT</name>